<proteinExistence type="predicted"/>
<dbReference type="Proteomes" id="UP000527143">
    <property type="component" value="Unassembled WGS sequence"/>
</dbReference>
<dbReference type="EMBL" id="JACIJF010000026">
    <property type="protein sequence ID" value="MBB5712788.1"/>
    <property type="molecule type" value="Genomic_DNA"/>
</dbReference>
<reference evidence="1 2" key="1">
    <citation type="submission" date="2020-08" db="EMBL/GenBank/DDBJ databases">
        <title>Genomic Encyclopedia of Type Strains, Phase IV (KMG-IV): sequencing the most valuable type-strain genomes for metagenomic binning, comparative biology and taxonomic classification.</title>
        <authorList>
            <person name="Goeker M."/>
        </authorList>
    </citation>
    <scope>NUCLEOTIDE SEQUENCE [LARGE SCALE GENOMIC DNA]</scope>
    <source>
        <strain evidence="1 2">DSM 26736</strain>
    </source>
</reference>
<evidence type="ECO:0000313" key="2">
    <source>
        <dbReference type="Proteomes" id="UP000527143"/>
    </source>
</evidence>
<gene>
    <name evidence="1" type="ORF">FHT02_004049</name>
</gene>
<dbReference type="AlphaFoldDB" id="A0A840YSY8"/>
<evidence type="ECO:0000313" key="1">
    <source>
        <dbReference type="EMBL" id="MBB5712788.1"/>
    </source>
</evidence>
<comment type="caution">
    <text evidence="1">The sequence shown here is derived from an EMBL/GenBank/DDBJ whole genome shotgun (WGS) entry which is preliminary data.</text>
</comment>
<sequence>MKVMPDEPGMRPYAVVIALLLVTHPCLAFAQSQGVSLPPPTRQLSGLTSDEANALIIKLQVAQQKLKAGTFQNFELLAGSVASYDMTKVSPRDVFLKVPFAAVWSIERVRTDNPLWQPYRLAYAPTGLGKLYWDIEVTLGINGNIEQVVMTYRPPAPS</sequence>
<dbReference type="RefSeq" id="WP_184091585.1">
    <property type="nucleotide sequence ID" value="NZ_JACIJF010000026.1"/>
</dbReference>
<accession>A0A840YSY8</accession>
<protein>
    <submittedName>
        <fullName evidence="1">Uncharacterized protein</fullName>
    </submittedName>
</protein>
<keyword evidence="2" id="KW-1185">Reference proteome</keyword>
<name>A0A840YSY8_9SPHN</name>
<organism evidence="1 2">
    <name type="scientific">Sphingomonas xinjiangensis</name>
    <dbReference type="NCBI Taxonomy" id="643568"/>
    <lineage>
        <taxon>Bacteria</taxon>
        <taxon>Pseudomonadati</taxon>
        <taxon>Pseudomonadota</taxon>
        <taxon>Alphaproteobacteria</taxon>
        <taxon>Sphingomonadales</taxon>
        <taxon>Sphingomonadaceae</taxon>
        <taxon>Sphingomonas</taxon>
    </lineage>
</organism>